<protein>
    <submittedName>
        <fullName evidence="1">Uncharacterized protein</fullName>
    </submittedName>
</protein>
<sequence>MAEPTLATKLPLRPTCRYNHGELPPLESYEKVLEEHKRLYARAGTIHKVIEASTPDAMAKGHSKGLGDHSHASPSGSLCTSNAGSECAVQQTFSGRRLVTARRRRVAARKTSRVCNASTFNLKLRELDEPLLSKSTMKTRGSKKVVPGNATMKGRNQKKRRTEMSTDDVSIKARSSRSNTLRLEVKKPMTATSAPVCHENAEPQVPTAVDLKGSTSMLIDDAGTKAQLVKAKSLRLEPQECGASGPTYAYEEDAEPQGP</sequence>
<name>A0ACB7TBF1_HYAAI</name>
<evidence type="ECO:0000313" key="1">
    <source>
        <dbReference type="EMBL" id="KAH6944345.1"/>
    </source>
</evidence>
<dbReference type="Proteomes" id="UP000821845">
    <property type="component" value="Chromosome 1"/>
</dbReference>
<organism evidence="1 2">
    <name type="scientific">Hyalomma asiaticum</name>
    <name type="common">Tick</name>
    <dbReference type="NCBI Taxonomy" id="266040"/>
    <lineage>
        <taxon>Eukaryota</taxon>
        <taxon>Metazoa</taxon>
        <taxon>Ecdysozoa</taxon>
        <taxon>Arthropoda</taxon>
        <taxon>Chelicerata</taxon>
        <taxon>Arachnida</taxon>
        <taxon>Acari</taxon>
        <taxon>Parasitiformes</taxon>
        <taxon>Ixodida</taxon>
        <taxon>Ixodoidea</taxon>
        <taxon>Ixodidae</taxon>
        <taxon>Hyalomminae</taxon>
        <taxon>Hyalomma</taxon>
    </lineage>
</organism>
<dbReference type="EMBL" id="CM023481">
    <property type="protein sequence ID" value="KAH6944345.1"/>
    <property type="molecule type" value="Genomic_DNA"/>
</dbReference>
<gene>
    <name evidence="1" type="ORF">HPB50_002718</name>
</gene>
<accession>A0ACB7TBF1</accession>
<keyword evidence="2" id="KW-1185">Reference proteome</keyword>
<comment type="caution">
    <text evidence="1">The sequence shown here is derived from an EMBL/GenBank/DDBJ whole genome shotgun (WGS) entry which is preliminary data.</text>
</comment>
<evidence type="ECO:0000313" key="2">
    <source>
        <dbReference type="Proteomes" id="UP000821845"/>
    </source>
</evidence>
<reference evidence="1" key="1">
    <citation type="submission" date="2020-05" db="EMBL/GenBank/DDBJ databases">
        <title>Large-scale comparative analyses of tick genomes elucidate their genetic diversity and vector capacities.</title>
        <authorList>
            <person name="Jia N."/>
            <person name="Wang J."/>
            <person name="Shi W."/>
            <person name="Du L."/>
            <person name="Sun Y."/>
            <person name="Zhan W."/>
            <person name="Jiang J."/>
            <person name="Wang Q."/>
            <person name="Zhang B."/>
            <person name="Ji P."/>
            <person name="Sakyi L.B."/>
            <person name="Cui X."/>
            <person name="Yuan T."/>
            <person name="Jiang B."/>
            <person name="Yang W."/>
            <person name="Lam T.T.-Y."/>
            <person name="Chang Q."/>
            <person name="Ding S."/>
            <person name="Wang X."/>
            <person name="Zhu J."/>
            <person name="Ruan X."/>
            <person name="Zhao L."/>
            <person name="Wei J."/>
            <person name="Que T."/>
            <person name="Du C."/>
            <person name="Cheng J."/>
            <person name="Dai P."/>
            <person name="Han X."/>
            <person name="Huang E."/>
            <person name="Gao Y."/>
            <person name="Liu J."/>
            <person name="Shao H."/>
            <person name="Ye R."/>
            <person name="Li L."/>
            <person name="Wei W."/>
            <person name="Wang X."/>
            <person name="Wang C."/>
            <person name="Yang T."/>
            <person name="Huo Q."/>
            <person name="Li W."/>
            <person name="Guo W."/>
            <person name="Chen H."/>
            <person name="Zhou L."/>
            <person name="Ni X."/>
            <person name="Tian J."/>
            <person name="Zhou Y."/>
            <person name="Sheng Y."/>
            <person name="Liu T."/>
            <person name="Pan Y."/>
            <person name="Xia L."/>
            <person name="Li J."/>
            <person name="Zhao F."/>
            <person name="Cao W."/>
        </authorList>
    </citation>
    <scope>NUCLEOTIDE SEQUENCE</scope>
    <source>
        <strain evidence="1">Hyas-2018</strain>
    </source>
</reference>
<proteinExistence type="predicted"/>